<reference evidence="1 2" key="1">
    <citation type="journal article" date="2012" name="J. Bacteriol.">
        <title>Genome sequence of benzo(a)pyrene-degrading bacterium Novosphingobium pentaromativorans US6-1.</title>
        <authorList>
            <person name="Luo Y.R."/>
            <person name="Kang S.G."/>
            <person name="Kim S.J."/>
            <person name="Kim M.R."/>
            <person name="Li N."/>
            <person name="Lee J.H."/>
            <person name="Kwon K.K."/>
        </authorList>
    </citation>
    <scope>NUCLEOTIDE SEQUENCE [LARGE SCALE GENOMIC DNA]</scope>
    <source>
        <strain evidence="1 2">US6-1</strain>
    </source>
</reference>
<sequence>MKSTQIWDVDRLVAAKILTDLGIKASKDKIEAVARHAAKHREESAYWAAKRVQTASLERLAEQLRGDYREHQSVWYDGFRAAEACIATTTADDALQIAPPPPQSIAGIIRSRIRLSKAENQRGGSPT</sequence>
<dbReference type="EMBL" id="AGFM01000097">
    <property type="protein sequence ID" value="EHJ58142.1"/>
    <property type="molecule type" value="Genomic_DNA"/>
</dbReference>
<protein>
    <submittedName>
        <fullName evidence="1">Uncharacterized protein</fullName>
    </submittedName>
</protein>
<dbReference type="AlphaFoldDB" id="G6EKM1"/>
<gene>
    <name evidence="1" type="ORF">NSU_4892</name>
</gene>
<dbReference type="Proteomes" id="UP000004030">
    <property type="component" value="Unassembled WGS sequence"/>
</dbReference>
<organism evidence="1 2">
    <name type="scientific">Novosphingobium pentaromativorans US6-1</name>
    <dbReference type="NCBI Taxonomy" id="1088721"/>
    <lineage>
        <taxon>Bacteria</taxon>
        <taxon>Pseudomonadati</taxon>
        <taxon>Pseudomonadota</taxon>
        <taxon>Alphaproteobacteria</taxon>
        <taxon>Sphingomonadales</taxon>
        <taxon>Sphingomonadaceae</taxon>
        <taxon>Novosphingobium</taxon>
    </lineage>
</organism>
<keyword evidence="2" id="KW-1185">Reference proteome</keyword>
<evidence type="ECO:0000313" key="2">
    <source>
        <dbReference type="Proteomes" id="UP000004030"/>
    </source>
</evidence>
<name>G6EKM1_9SPHN</name>
<comment type="caution">
    <text evidence="1">The sequence shown here is derived from an EMBL/GenBank/DDBJ whole genome shotgun (WGS) entry which is preliminary data.</text>
</comment>
<proteinExistence type="predicted"/>
<dbReference type="RefSeq" id="WP_007015799.1">
    <property type="nucleotide sequence ID" value="NZ_CP009295.1"/>
</dbReference>
<dbReference type="eggNOG" id="ENOG5031IC6">
    <property type="taxonomic scope" value="Bacteria"/>
</dbReference>
<evidence type="ECO:0000313" key="1">
    <source>
        <dbReference type="EMBL" id="EHJ58142.1"/>
    </source>
</evidence>
<accession>G6EKM1</accession>
<dbReference type="PATRIC" id="fig|1088721.3.peg.4802"/>